<accession>A0A193C6N8</accession>
<dbReference type="eggNOG" id="COG1846">
    <property type="taxonomic scope" value="Bacteria"/>
</dbReference>
<dbReference type="Proteomes" id="UP000093695">
    <property type="component" value="Chromosome"/>
</dbReference>
<name>A0A193C6N8_AMYOR</name>
<dbReference type="GO" id="GO:0006950">
    <property type="term" value="P:response to stress"/>
    <property type="evidence" value="ECO:0007669"/>
    <property type="project" value="TreeGrafter"/>
</dbReference>
<dbReference type="SUPFAM" id="SSF46785">
    <property type="entry name" value="Winged helix' DNA-binding domain"/>
    <property type="match status" value="1"/>
</dbReference>
<dbReference type="EMBL" id="CP016174">
    <property type="protein sequence ID" value="ANN20023.1"/>
    <property type="molecule type" value="Genomic_DNA"/>
</dbReference>
<dbReference type="KEGG" id="aori:SD37_33405"/>
<dbReference type="PANTHER" id="PTHR33164:SF43">
    <property type="entry name" value="HTH-TYPE TRANSCRIPTIONAL REPRESSOR YETL"/>
    <property type="match status" value="1"/>
</dbReference>
<dbReference type="Pfam" id="PF12802">
    <property type="entry name" value="MarR_2"/>
    <property type="match status" value="1"/>
</dbReference>
<dbReference type="Gene3D" id="1.10.10.10">
    <property type="entry name" value="Winged helix-like DNA-binding domain superfamily/Winged helix DNA-binding domain"/>
    <property type="match status" value="1"/>
</dbReference>
<dbReference type="InterPro" id="IPR036390">
    <property type="entry name" value="WH_DNA-bd_sf"/>
</dbReference>
<sequence length="142" mass="15880">MSFDLHALTARLDRSADRILRAEHGLSYRRFRMLLIVGKLGEATQRAVSEELGVSEPSASRMTGVLARMGLLDARPDPAGGNRRRLSLTVEGEQMVEQCRALLERRFRGLVRRSGVSYADYARSTRLLLDALNTPPGLDRDK</sequence>
<dbReference type="InterPro" id="IPR039422">
    <property type="entry name" value="MarR/SlyA-like"/>
</dbReference>
<feature type="domain" description="HTH marR-type" evidence="1">
    <location>
        <begin position="1"/>
        <end position="133"/>
    </location>
</feature>
<protein>
    <recommendedName>
        <fullName evidence="1">HTH marR-type domain-containing protein</fullName>
    </recommendedName>
</protein>
<proteinExistence type="predicted"/>
<evidence type="ECO:0000313" key="3">
    <source>
        <dbReference type="Proteomes" id="UP000093695"/>
    </source>
</evidence>
<keyword evidence="3" id="KW-1185">Reference proteome</keyword>
<dbReference type="STRING" id="31958.SD37_33405"/>
<dbReference type="InterPro" id="IPR000835">
    <property type="entry name" value="HTH_MarR-typ"/>
</dbReference>
<dbReference type="PROSITE" id="PS50995">
    <property type="entry name" value="HTH_MARR_2"/>
    <property type="match status" value="1"/>
</dbReference>
<reference evidence="2 3" key="1">
    <citation type="journal article" date="2015" name="Genome Announc.">
        <title>Draft Genome Sequence of Norvancomycin-Producing Strain Amycolatopsis orientalis CPCC200066.</title>
        <authorList>
            <person name="Lei X."/>
            <person name="Yuan F."/>
            <person name="Shi Y."/>
            <person name="Li X."/>
            <person name="Wang L."/>
            <person name="Hong B."/>
        </authorList>
    </citation>
    <scope>NUCLEOTIDE SEQUENCE [LARGE SCALE GENOMIC DNA]</scope>
    <source>
        <strain evidence="2 3">B-37</strain>
    </source>
</reference>
<dbReference type="AlphaFoldDB" id="A0A193C6N8"/>
<dbReference type="SMART" id="SM00347">
    <property type="entry name" value="HTH_MARR"/>
    <property type="match status" value="1"/>
</dbReference>
<evidence type="ECO:0000259" key="1">
    <source>
        <dbReference type="PROSITE" id="PS50995"/>
    </source>
</evidence>
<evidence type="ECO:0000313" key="2">
    <source>
        <dbReference type="EMBL" id="ANN20023.1"/>
    </source>
</evidence>
<dbReference type="GO" id="GO:0003700">
    <property type="term" value="F:DNA-binding transcription factor activity"/>
    <property type="evidence" value="ECO:0007669"/>
    <property type="project" value="InterPro"/>
</dbReference>
<gene>
    <name evidence="2" type="ORF">SD37_33405</name>
</gene>
<dbReference type="PANTHER" id="PTHR33164">
    <property type="entry name" value="TRANSCRIPTIONAL REGULATOR, MARR FAMILY"/>
    <property type="match status" value="1"/>
</dbReference>
<dbReference type="InterPro" id="IPR036388">
    <property type="entry name" value="WH-like_DNA-bd_sf"/>
</dbReference>
<organism evidence="2 3">
    <name type="scientific">Amycolatopsis orientalis</name>
    <name type="common">Nocardia orientalis</name>
    <dbReference type="NCBI Taxonomy" id="31958"/>
    <lineage>
        <taxon>Bacteria</taxon>
        <taxon>Bacillati</taxon>
        <taxon>Actinomycetota</taxon>
        <taxon>Actinomycetes</taxon>
        <taxon>Pseudonocardiales</taxon>
        <taxon>Pseudonocardiaceae</taxon>
        <taxon>Amycolatopsis</taxon>
    </lineage>
</organism>